<proteinExistence type="predicted"/>
<organism evidence="1 2">
    <name type="scientific">Halomicronema hongdechloris C2206</name>
    <dbReference type="NCBI Taxonomy" id="1641165"/>
    <lineage>
        <taxon>Bacteria</taxon>
        <taxon>Bacillati</taxon>
        <taxon>Cyanobacteriota</taxon>
        <taxon>Cyanophyceae</taxon>
        <taxon>Nodosilineales</taxon>
        <taxon>Nodosilineaceae</taxon>
        <taxon>Halomicronema</taxon>
    </lineage>
</organism>
<dbReference type="EC" id="2.1.1.223" evidence="1"/>
<accession>A0A1Z3HJX4</accession>
<dbReference type="STRING" id="1641165.XM38_08080"/>
<dbReference type="GO" id="GO:0032259">
    <property type="term" value="P:methylation"/>
    <property type="evidence" value="ECO:0007669"/>
    <property type="project" value="UniProtKB-KW"/>
</dbReference>
<evidence type="ECO:0000313" key="1">
    <source>
        <dbReference type="EMBL" id="ASC70387.1"/>
    </source>
</evidence>
<protein>
    <submittedName>
        <fullName evidence="1">tRNA1(Val) (Adenine(37)-N6)-methyltransferase</fullName>
        <ecNumber evidence="1">2.1.1.223</ecNumber>
    </submittedName>
</protein>
<dbReference type="GO" id="GO:0008168">
    <property type="term" value="F:methyltransferase activity"/>
    <property type="evidence" value="ECO:0007669"/>
    <property type="project" value="UniProtKB-KW"/>
</dbReference>
<name>A0A1Z3HJX4_9CYAN</name>
<dbReference type="KEGG" id="hhg:XM38_013250"/>
<evidence type="ECO:0000313" key="2">
    <source>
        <dbReference type="Proteomes" id="UP000191901"/>
    </source>
</evidence>
<dbReference type="PRINTS" id="PR00507">
    <property type="entry name" value="N12N6MTFRASE"/>
</dbReference>
<keyword evidence="1" id="KW-0808">Transferase</keyword>
<dbReference type="EMBL" id="CP021983">
    <property type="protein sequence ID" value="ASC70387.1"/>
    <property type="molecule type" value="Genomic_DNA"/>
</dbReference>
<dbReference type="Proteomes" id="UP000191901">
    <property type="component" value="Chromosome"/>
</dbReference>
<keyword evidence="1" id="KW-0489">Methyltransferase</keyword>
<dbReference type="Gene3D" id="3.40.50.150">
    <property type="entry name" value="Vaccinia Virus protein VP39"/>
    <property type="match status" value="1"/>
</dbReference>
<dbReference type="AlphaFoldDB" id="A0A1Z3HJX4"/>
<dbReference type="PROSITE" id="PS00092">
    <property type="entry name" value="N6_MTASE"/>
    <property type="match status" value="1"/>
</dbReference>
<sequence length="286" mass="31325">MGMAHQPELVEFFARHLGAGGSFATITQARQQASAVLGEPVLPGTALAKQVDEAVEAGVVRTAQGILQTSTTTHDTYDRLVDLHDRQPALNVRSSTSVLQQAYSTPIPIAFLASSLAGVTPDKTVYEPTAGHGALLLGTDPAKATVNELNADRAADLRAQGYSVTQFDASEYQPHQQHDVIICNPPFGSVKDEQLHTRRFPIADTWTTQIDQVIALKALSVMKPEGRAVLILGGKRGHEEELRSERYNTRESRAFYYLLYQQYRVTQHLSISGDLYRKQGAGFPLI</sequence>
<dbReference type="InterPro" id="IPR029063">
    <property type="entry name" value="SAM-dependent_MTases_sf"/>
</dbReference>
<dbReference type="InterPro" id="IPR002052">
    <property type="entry name" value="DNA_methylase_N6_adenine_CS"/>
</dbReference>
<dbReference type="SUPFAM" id="SSF53335">
    <property type="entry name" value="S-adenosyl-L-methionine-dependent methyltransferases"/>
    <property type="match status" value="1"/>
</dbReference>
<dbReference type="GO" id="GO:0003676">
    <property type="term" value="F:nucleic acid binding"/>
    <property type="evidence" value="ECO:0007669"/>
    <property type="project" value="InterPro"/>
</dbReference>
<gene>
    <name evidence="1" type="primary">yfiC</name>
    <name evidence="1" type="ORF">XM38_013250</name>
</gene>
<keyword evidence="2" id="KW-1185">Reference proteome</keyword>
<dbReference type="CDD" id="cd02440">
    <property type="entry name" value="AdoMet_MTases"/>
    <property type="match status" value="1"/>
</dbReference>
<reference evidence="1 2" key="1">
    <citation type="journal article" date="2016" name="Biochim. Biophys. Acta">
        <title>Characterization of red-shifted phycobilisomes isolated from the chlorophyll f-containing cyanobacterium Halomicronema hongdechloris.</title>
        <authorList>
            <person name="Li Y."/>
            <person name="Lin Y."/>
            <person name="Garvey C.J."/>
            <person name="Birch D."/>
            <person name="Corkery R.W."/>
            <person name="Loughlin P.C."/>
            <person name="Scheer H."/>
            <person name="Willows R.D."/>
            <person name="Chen M."/>
        </authorList>
    </citation>
    <scope>NUCLEOTIDE SEQUENCE [LARGE SCALE GENOMIC DNA]</scope>
    <source>
        <strain evidence="1 2">C2206</strain>
    </source>
</reference>